<keyword evidence="9" id="KW-1185">Reference proteome</keyword>
<proteinExistence type="predicted"/>
<keyword evidence="2 6" id="KW-0812">Transmembrane</keyword>
<evidence type="ECO:0000313" key="9">
    <source>
        <dbReference type="Proteomes" id="UP000005297"/>
    </source>
</evidence>
<keyword evidence="4 6" id="KW-1133">Transmembrane helix</keyword>
<dbReference type="InterPro" id="IPR007816">
    <property type="entry name" value="ResB-like_domain"/>
</dbReference>
<dbReference type="eggNOG" id="COG1333">
    <property type="taxonomic scope" value="Bacteria"/>
</dbReference>
<dbReference type="Pfam" id="PF05140">
    <property type="entry name" value="ResB"/>
    <property type="match status" value="1"/>
</dbReference>
<name>Q0F116_9PROT</name>
<dbReference type="GO" id="GO:0016020">
    <property type="term" value="C:membrane"/>
    <property type="evidence" value="ECO:0007669"/>
    <property type="project" value="UniProtKB-SubCell"/>
</dbReference>
<protein>
    <submittedName>
        <fullName evidence="8">ResB-like protein</fullName>
    </submittedName>
</protein>
<dbReference type="EMBL" id="AATS01000003">
    <property type="protein sequence ID" value="EAU55375.1"/>
    <property type="molecule type" value="Genomic_DNA"/>
</dbReference>
<feature type="domain" description="ResB-like" evidence="7">
    <location>
        <begin position="30"/>
        <end position="557"/>
    </location>
</feature>
<evidence type="ECO:0000256" key="3">
    <source>
        <dbReference type="ARBA" id="ARBA00022748"/>
    </source>
</evidence>
<dbReference type="RefSeq" id="WP_009849838.1">
    <property type="nucleotide sequence ID" value="NZ_DS022294.1"/>
</dbReference>
<organism evidence="8 9">
    <name type="scientific">Mariprofundus ferrooxydans PV-1</name>
    <dbReference type="NCBI Taxonomy" id="314345"/>
    <lineage>
        <taxon>Bacteria</taxon>
        <taxon>Pseudomonadati</taxon>
        <taxon>Pseudomonadota</taxon>
        <taxon>Candidatius Mariprofundia</taxon>
        <taxon>Mariprofundales</taxon>
        <taxon>Mariprofundaceae</taxon>
        <taxon>Mariprofundus</taxon>
    </lineage>
</organism>
<comment type="caution">
    <text evidence="8">The sequence shown here is derived from an EMBL/GenBank/DDBJ whole genome shotgun (WGS) entry which is preliminary data.</text>
</comment>
<evidence type="ECO:0000256" key="5">
    <source>
        <dbReference type="ARBA" id="ARBA00023136"/>
    </source>
</evidence>
<evidence type="ECO:0000259" key="7">
    <source>
        <dbReference type="Pfam" id="PF05140"/>
    </source>
</evidence>
<gene>
    <name evidence="8" type="ORF">SPV1_11601</name>
</gene>
<evidence type="ECO:0000313" key="8">
    <source>
        <dbReference type="EMBL" id="EAU55375.1"/>
    </source>
</evidence>
<keyword evidence="5 6" id="KW-0472">Membrane</keyword>
<dbReference type="OrthoDB" id="9770923at2"/>
<evidence type="ECO:0000256" key="6">
    <source>
        <dbReference type="SAM" id="Phobius"/>
    </source>
</evidence>
<feature type="transmembrane region" description="Helical" evidence="6">
    <location>
        <begin position="504"/>
        <end position="522"/>
    </location>
</feature>
<dbReference type="InParanoid" id="Q0F116"/>
<dbReference type="InterPro" id="IPR023494">
    <property type="entry name" value="Cyt_c_bgen_Ccs1/CcsB/ResB"/>
</dbReference>
<comment type="subcellular location">
    <subcellularLocation>
        <location evidence="1">Membrane</location>
        <topology evidence="1">Multi-pass membrane protein</topology>
    </subcellularLocation>
</comment>
<evidence type="ECO:0000256" key="2">
    <source>
        <dbReference type="ARBA" id="ARBA00022692"/>
    </source>
</evidence>
<dbReference type="PANTHER" id="PTHR31566">
    <property type="entry name" value="CYTOCHROME C BIOGENESIS PROTEIN CCS1, CHLOROPLASTIC"/>
    <property type="match status" value="1"/>
</dbReference>
<evidence type="ECO:0000256" key="4">
    <source>
        <dbReference type="ARBA" id="ARBA00022989"/>
    </source>
</evidence>
<reference evidence="8 9" key="1">
    <citation type="submission" date="2006-09" db="EMBL/GenBank/DDBJ databases">
        <authorList>
            <person name="Emerson D."/>
            <person name="Ferriera S."/>
            <person name="Johnson J."/>
            <person name="Kravitz S."/>
            <person name="Halpern A."/>
            <person name="Remington K."/>
            <person name="Beeson K."/>
            <person name="Tran B."/>
            <person name="Rogers Y.-H."/>
            <person name="Friedman R."/>
            <person name="Venter J.C."/>
        </authorList>
    </citation>
    <scope>NUCLEOTIDE SEQUENCE [LARGE SCALE GENOMIC DNA]</scope>
    <source>
        <strain evidence="8 9">PV-1</strain>
    </source>
</reference>
<dbReference type="STRING" id="314344.AL013_06970"/>
<keyword evidence="3" id="KW-0201">Cytochrome c-type biogenesis</keyword>
<dbReference type="HOGENOM" id="CLU_025116_0_0_0"/>
<sequence length="573" mass="64730">MTPEAFMANMPRMQSFPSFFKYIWQRLGSMSLAIILLVVLAIASVIGTVLLQNQGQADYLQQFGPLWYWVFRSLGLFDMYHTWWFLTILGFLMLSLSACLWRNVPKMLKDMRSRKATVTDKALKHFQYSNRWQLDGVSDVAAIQAAFQKRLQGWEFRTAEEGDRHSIRADKGRWNKWGYILVHSAILVILVGGWMGAHFGFRGNMAVPEGSADNEISFLQGTQTGHKTMPFMVRCNSFFIDFYPTGAPKEFRSNLTIIDGGKEVLTSDIIVNEPLYYKGVRIYQASFGDGGSDIVLKLFHMDGSEAITTASTQVYKSWTDKDTGIVLKITDFKPYNVENLADPGQAKKFQDLGPAVEYEMRGPGLKPVKIKSFMNPFVDLNGVNHGSFMMISLTGDDADYKPVALGLDLTHPVEWKLFHAFMKHLSALSGKQSKQANLEAFRAAMNDVFGEGERPKGFQEMAMRTLQAVNMLPQLPWPILPVLSDFTQHYYTGLQLARDPGMNVVWIGSALLVFGLCIMFYMPHRKLWLIVQPKDGGMTVTLAGMVNRNHLVFNKDFHDLFTKLGDDFAGLSS</sequence>
<dbReference type="GO" id="GO:0017004">
    <property type="term" value="P:cytochrome complex assembly"/>
    <property type="evidence" value="ECO:0007669"/>
    <property type="project" value="UniProtKB-KW"/>
</dbReference>
<evidence type="ECO:0000256" key="1">
    <source>
        <dbReference type="ARBA" id="ARBA00004141"/>
    </source>
</evidence>
<feature type="transmembrane region" description="Helical" evidence="6">
    <location>
        <begin position="177"/>
        <end position="197"/>
    </location>
</feature>
<dbReference type="PANTHER" id="PTHR31566:SF0">
    <property type="entry name" value="CYTOCHROME C BIOGENESIS PROTEIN CCS1, CHLOROPLASTIC"/>
    <property type="match status" value="1"/>
</dbReference>
<dbReference type="AlphaFoldDB" id="Q0F116"/>
<dbReference type="Proteomes" id="UP000005297">
    <property type="component" value="Unassembled WGS sequence"/>
</dbReference>
<accession>Q0F116</accession>
<feature type="transmembrane region" description="Helical" evidence="6">
    <location>
        <begin position="81"/>
        <end position="104"/>
    </location>
</feature>